<evidence type="ECO:0000256" key="2">
    <source>
        <dbReference type="ARBA" id="ARBA00023015"/>
    </source>
</evidence>
<evidence type="ECO:0000256" key="5">
    <source>
        <dbReference type="ARBA" id="ARBA00023163"/>
    </source>
</evidence>
<dbReference type="InterPro" id="IPR014284">
    <property type="entry name" value="RNA_pol_sigma-70_dom"/>
</dbReference>
<dbReference type="GO" id="GO:0005737">
    <property type="term" value="C:cytoplasm"/>
    <property type="evidence" value="ECO:0007669"/>
    <property type="project" value="UniProtKB-SubCell"/>
</dbReference>
<dbReference type="PIRSF" id="PIRSF038953">
    <property type="entry name" value="SigI"/>
    <property type="match status" value="1"/>
</dbReference>
<dbReference type="HAMAP" id="MF_02064">
    <property type="entry name" value="Sigma70_SigI"/>
    <property type="match status" value="1"/>
</dbReference>
<sequence length="278" mass="31011">MILLLIQKWLKRTDKTTTSSAGAPIEDEVAAIRAGDEALRGDVIARYQPYVAKTASRFCKRYIHPESDDEYSIALSAFNEAIDAFDPQAGRAFLSFAETVIRRRLTDYVRKEQRHASHIPQSAFLMEDDEGETYDPIEVDASVDRYKLDRENEERKLEIETLNRELADYGITFGDLVDGSPKHEDTRRSLIGIGALISRDSALFGPLTNKKALPLKELSERVDVSRKTLERGRKYIIAVALIHLGNYPHLQSFVAPAASVSSGAGAAAQRGENKGWEA</sequence>
<organism evidence="8 9">
    <name type="scientific">Paenibacillus antri</name>
    <dbReference type="NCBI Taxonomy" id="2582848"/>
    <lineage>
        <taxon>Bacteria</taxon>
        <taxon>Bacillati</taxon>
        <taxon>Bacillota</taxon>
        <taxon>Bacilli</taxon>
        <taxon>Bacillales</taxon>
        <taxon>Paenibacillaceae</taxon>
        <taxon>Paenibacillus</taxon>
    </lineage>
</organism>
<feature type="short sequence motif" description="Polymerase core binding" evidence="6">
    <location>
        <begin position="69"/>
        <end position="82"/>
    </location>
</feature>
<comment type="similarity">
    <text evidence="6">Belongs to the sigma-70 factor family. SigI subfamily.</text>
</comment>
<keyword evidence="9" id="KW-1185">Reference proteome</keyword>
<comment type="subunit">
    <text evidence="6">Interacts with RsgI.</text>
</comment>
<gene>
    <name evidence="6 8" type="primary">sigI</name>
    <name evidence="8" type="ORF">FE782_15015</name>
</gene>
<comment type="subcellular location">
    <subcellularLocation>
        <location evidence="6">Cytoplasm</location>
    </subcellularLocation>
</comment>
<dbReference type="InterPro" id="IPR014244">
    <property type="entry name" value="RNA_pol_sigma-I"/>
</dbReference>
<dbReference type="Pfam" id="PF04542">
    <property type="entry name" value="Sigma70_r2"/>
    <property type="match status" value="1"/>
</dbReference>
<dbReference type="Gene3D" id="1.10.1740.10">
    <property type="match status" value="1"/>
</dbReference>
<keyword evidence="6" id="KW-0346">Stress response</keyword>
<evidence type="ECO:0000256" key="6">
    <source>
        <dbReference type="HAMAP-Rule" id="MF_02064"/>
    </source>
</evidence>
<comment type="activity regulation">
    <text evidence="6">Negatively regulated by the anti-sigma-I factor RsgI.</text>
</comment>
<comment type="function">
    <text evidence="6">Sigma factors are initiation factors that promote the attachment of RNA polymerase to specific initiation sites and are then released.</text>
</comment>
<reference evidence="8 9" key="1">
    <citation type="submission" date="2019-05" db="EMBL/GenBank/DDBJ databases">
        <authorList>
            <person name="Narsing Rao M.P."/>
            <person name="Li W.J."/>
        </authorList>
    </citation>
    <scope>NUCLEOTIDE SEQUENCE [LARGE SCALE GENOMIC DNA]</scope>
    <source>
        <strain evidence="8 9">SYSU_K30003</strain>
    </source>
</reference>
<dbReference type="GO" id="GO:0003677">
    <property type="term" value="F:DNA binding"/>
    <property type="evidence" value="ECO:0007669"/>
    <property type="project" value="UniProtKB-UniRule"/>
</dbReference>
<dbReference type="InterPro" id="IPR007627">
    <property type="entry name" value="RNA_pol_sigma70_r2"/>
</dbReference>
<keyword evidence="1 6" id="KW-0963">Cytoplasm</keyword>
<evidence type="ECO:0000256" key="3">
    <source>
        <dbReference type="ARBA" id="ARBA00023082"/>
    </source>
</evidence>
<feature type="DNA-binding region" description="H-T-H motif" evidence="6">
    <location>
        <begin position="215"/>
        <end position="234"/>
    </location>
</feature>
<proteinExistence type="inferred from homology"/>
<evidence type="ECO:0000256" key="4">
    <source>
        <dbReference type="ARBA" id="ARBA00023125"/>
    </source>
</evidence>
<dbReference type="Proteomes" id="UP000309676">
    <property type="component" value="Unassembled WGS sequence"/>
</dbReference>
<dbReference type="SUPFAM" id="SSF88946">
    <property type="entry name" value="Sigma2 domain of RNA polymerase sigma factors"/>
    <property type="match status" value="1"/>
</dbReference>
<dbReference type="AlphaFoldDB" id="A0A5R9GBG3"/>
<dbReference type="NCBIfam" id="TIGR02895">
    <property type="entry name" value="spore_sigI"/>
    <property type="match status" value="1"/>
</dbReference>
<evidence type="ECO:0000313" key="8">
    <source>
        <dbReference type="EMBL" id="TLS51420.1"/>
    </source>
</evidence>
<feature type="domain" description="RNA polymerase sigma-70 region 2" evidence="7">
    <location>
        <begin position="44"/>
        <end position="114"/>
    </location>
</feature>
<evidence type="ECO:0000313" key="9">
    <source>
        <dbReference type="Proteomes" id="UP000309676"/>
    </source>
</evidence>
<evidence type="ECO:0000256" key="1">
    <source>
        <dbReference type="ARBA" id="ARBA00022490"/>
    </source>
</evidence>
<dbReference type="NCBIfam" id="TIGR02937">
    <property type="entry name" value="sigma70-ECF"/>
    <property type="match status" value="1"/>
</dbReference>
<accession>A0A5R9GBG3</accession>
<keyword evidence="5 6" id="KW-0804">Transcription</keyword>
<name>A0A5R9GBG3_9BACL</name>
<evidence type="ECO:0000259" key="7">
    <source>
        <dbReference type="Pfam" id="PF04542"/>
    </source>
</evidence>
<comment type="caution">
    <text evidence="8">The sequence shown here is derived from an EMBL/GenBank/DDBJ whole genome shotgun (WGS) entry which is preliminary data.</text>
</comment>
<dbReference type="PANTHER" id="PTHR30385:SF6">
    <property type="entry name" value="RNA POLYMERASE SIGMA FACTOR SIGI"/>
    <property type="match status" value="1"/>
</dbReference>
<dbReference type="PANTHER" id="PTHR30385">
    <property type="entry name" value="SIGMA FACTOR F FLAGELLAR"/>
    <property type="match status" value="1"/>
</dbReference>
<keyword evidence="2 6" id="KW-0805">Transcription regulation</keyword>
<dbReference type="OrthoDB" id="3190733at2"/>
<dbReference type="GO" id="GO:0016987">
    <property type="term" value="F:sigma factor activity"/>
    <property type="evidence" value="ECO:0007669"/>
    <property type="project" value="UniProtKB-UniRule"/>
</dbReference>
<dbReference type="InterPro" id="IPR013325">
    <property type="entry name" value="RNA_pol_sigma_r2"/>
</dbReference>
<protein>
    <recommendedName>
        <fullName evidence="6">RNA polymerase sigma factor SigI</fullName>
    </recommendedName>
</protein>
<keyword evidence="4 6" id="KW-0238">DNA-binding</keyword>
<dbReference type="RefSeq" id="WP_138195032.1">
    <property type="nucleotide sequence ID" value="NZ_VCIW01000009.1"/>
</dbReference>
<dbReference type="GO" id="GO:0006352">
    <property type="term" value="P:DNA-templated transcription initiation"/>
    <property type="evidence" value="ECO:0007669"/>
    <property type="project" value="UniProtKB-UniRule"/>
</dbReference>
<keyword evidence="3 6" id="KW-0731">Sigma factor</keyword>
<dbReference type="EMBL" id="VCIW01000009">
    <property type="protein sequence ID" value="TLS51420.1"/>
    <property type="molecule type" value="Genomic_DNA"/>
</dbReference>